<dbReference type="Proteomes" id="UP000053664">
    <property type="component" value="Unassembled WGS sequence"/>
</dbReference>
<dbReference type="KEGG" id="pfp:PFL1_06382"/>
<dbReference type="InterPro" id="IPR032675">
    <property type="entry name" value="LRR_dom_sf"/>
</dbReference>
<dbReference type="RefSeq" id="XP_007882114.1">
    <property type="nucleotide sequence ID" value="XM_007883923.1"/>
</dbReference>
<dbReference type="SUPFAM" id="SSF48452">
    <property type="entry name" value="TPR-like"/>
    <property type="match status" value="1"/>
</dbReference>
<proteinExistence type="predicted"/>
<reference evidence="3 4" key="1">
    <citation type="journal article" date="2013" name="Plant Cell">
        <title>The transition from a phytopathogenic smut ancestor to an anamorphic biocontrol agent deciphered by comparative whole-genome analysis.</title>
        <authorList>
            <person name="Lefebvre F."/>
            <person name="Joly D.L."/>
            <person name="Labbe C."/>
            <person name="Teichmann B."/>
            <person name="Linning R."/>
            <person name="Belzile F."/>
            <person name="Bakkeren G."/>
            <person name="Belanger R.R."/>
        </authorList>
    </citation>
    <scope>NUCLEOTIDE SEQUENCE [LARGE SCALE GENOMIC DNA]</scope>
    <source>
        <strain evidence="3 4">PF-1</strain>
    </source>
</reference>
<dbReference type="eggNOG" id="ENOG502R9SH">
    <property type="taxonomic scope" value="Eukaryota"/>
</dbReference>
<feature type="domain" description="F-box" evidence="2">
    <location>
        <begin position="242"/>
        <end position="289"/>
    </location>
</feature>
<feature type="compositionally biased region" description="Low complexity" evidence="1">
    <location>
        <begin position="684"/>
        <end position="714"/>
    </location>
</feature>
<sequence length="775" mass="85004">MTAAGTKRTTPPIDVHQPRPPAHRSDADDDVVGSQGGDSSSTTSHGSGSGTDDDDDDDEPSHGPTPSSSRRRIDGKAPRLSPSPSPAAQHRRTLRRDVRRLLAIGDHAQAAEVCTRHLAQLRRQQQPNTRAATDSAFLLVSRSMARERAGCLDDSLKDAKAAIRIDPDNPKPYLRAASALAAAGHVSNARSCLAAARSKLSLASSQAEHAWTSTSPSALVRGAKRRAHLEHRIARLEASISSRPLASLPLELILRILSFLDVKQLLRTLTVSRQWRAEVLAYPPLWRHLDLTQLVSLHQMRQELKSDGRRTRRALERFCHLSRNSLVSLRLSAVGSQDSVDTILALVRSNAATLEHLQLDRCTAHQVLASVVPACQSLRSLEIQHPPSSRYSVQEADANGGSMVRAGLSSKVAERLSTIRLETFGVHREALAMYPQLAPMLSQLRVLKVCSPSRMCSPFAHLELYDAFAFDALAQAHATIEEVRLSTCQQLPIRFEGAPPRNEPTSLVFERLRVLEGWLPRVVRGRREMRRETGLHFSFPALQEAEVGFECDEDEEAFYRHSPRIERLSHRCQLYPQGTREPTRRIAMLEDLRALSIAYRAQIGEDPAAIWPSLVPHRIRGEDDAAVVKVACPKLTELRIEYADRDLTGTLLIRLVLLRLYLSKGLTFDEAVARARPEKAPGRATTSFSRAGAASSSSSPFSRASGASAPAASARPDKLFSTAATKTTDDDDDDDGGGRVACCAIVSLHLRGCDGVSDEAAEFLRKVVADFSYSP</sequence>
<dbReference type="Gene3D" id="1.25.40.10">
    <property type="entry name" value="Tetratricopeptide repeat domain"/>
    <property type="match status" value="1"/>
</dbReference>
<protein>
    <recommendedName>
        <fullName evidence="2">F-box domain-containing protein</fullName>
    </recommendedName>
</protein>
<dbReference type="SUPFAM" id="SSF52047">
    <property type="entry name" value="RNI-like"/>
    <property type="match status" value="1"/>
</dbReference>
<dbReference type="PROSITE" id="PS50181">
    <property type="entry name" value="FBOX"/>
    <property type="match status" value="1"/>
</dbReference>
<accession>A0A061H2W6</accession>
<dbReference type="SUPFAM" id="SSF81383">
    <property type="entry name" value="F-box domain"/>
    <property type="match status" value="1"/>
</dbReference>
<evidence type="ECO:0000313" key="3">
    <source>
        <dbReference type="EMBL" id="EPQ26175.1"/>
    </source>
</evidence>
<name>A0A061H2W6_9BASI</name>
<dbReference type="SMART" id="SM00256">
    <property type="entry name" value="FBOX"/>
    <property type="match status" value="1"/>
</dbReference>
<dbReference type="EMBL" id="KE361647">
    <property type="protein sequence ID" value="EPQ26175.1"/>
    <property type="molecule type" value="Genomic_DNA"/>
</dbReference>
<feature type="compositionally biased region" description="Low complexity" evidence="1">
    <location>
        <begin position="37"/>
        <end position="46"/>
    </location>
</feature>
<feature type="region of interest" description="Disordered" evidence="1">
    <location>
        <begin position="1"/>
        <end position="93"/>
    </location>
</feature>
<organism evidence="3 4">
    <name type="scientific">Pseudozyma flocculosa PF-1</name>
    <dbReference type="NCBI Taxonomy" id="1277687"/>
    <lineage>
        <taxon>Eukaryota</taxon>
        <taxon>Fungi</taxon>
        <taxon>Dikarya</taxon>
        <taxon>Basidiomycota</taxon>
        <taxon>Ustilaginomycotina</taxon>
        <taxon>Ustilaginomycetes</taxon>
        <taxon>Ustilaginales</taxon>
        <taxon>Ustilaginaceae</taxon>
        <taxon>Pseudozyma</taxon>
    </lineage>
</organism>
<dbReference type="AlphaFoldDB" id="A0A061H2W6"/>
<dbReference type="Gene3D" id="3.80.10.10">
    <property type="entry name" value="Ribonuclease Inhibitor"/>
    <property type="match status" value="1"/>
</dbReference>
<dbReference type="PANTHER" id="PTHR38926">
    <property type="entry name" value="F-BOX DOMAIN CONTAINING PROTEIN, EXPRESSED"/>
    <property type="match status" value="1"/>
</dbReference>
<evidence type="ECO:0000313" key="4">
    <source>
        <dbReference type="Proteomes" id="UP000053664"/>
    </source>
</evidence>
<dbReference type="HOGENOM" id="CLU_411718_0_0_1"/>
<feature type="region of interest" description="Disordered" evidence="1">
    <location>
        <begin position="675"/>
        <end position="719"/>
    </location>
</feature>
<evidence type="ECO:0000256" key="1">
    <source>
        <dbReference type="SAM" id="MobiDB-lite"/>
    </source>
</evidence>
<dbReference type="InterPro" id="IPR011990">
    <property type="entry name" value="TPR-like_helical_dom_sf"/>
</dbReference>
<gene>
    <name evidence="3" type="ORF">PFL1_06382</name>
</gene>
<dbReference type="InterPro" id="IPR036047">
    <property type="entry name" value="F-box-like_dom_sf"/>
</dbReference>
<dbReference type="GeneID" id="19320460"/>
<dbReference type="InterPro" id="IPR001810">
    <property type="entry name" value="F-box_dom"/>
</dbReference>
<dbReference type="Pfam" id="PF12937">
    <property type="entry name" value="F-box-like"/>
    <property type="match status" value="1"/>
</dbReference>
<evidence type="ECO:0000259" key="2">
    <source>
        <dbReference type="PROSITE" id="PS50181"/>
    </source>
</evidence>
<dbReference type="PANTHER" id="PTHR38926:SF5">
    <property type="entry name" value="F-BOX AND LEUCINE-RICH REPEAT PROTEIN 6"/>
    <property type="match status" value="1"/>
</dbReference>